<dbReference type="OrthoDB" id="539213at2759"/>
<feature type="region of interest" description="Disordered" evidence="2">
    <location>
        <begin position="1"/>
        <end position="57"/>
    </location>
</feature>
<gene>
    <name evidence="3" type="ORF">QR46_1374</name>
</gene>
<dbReference type="PROSITE" id="PS50297">
    <property type="entry name" value="ANK_REP_REGION"/>
    <property type="match status" value="1"/>
</dbReference>
<evidence type="ECO:0000313" key="4">
    <source>
        <dbReference type="Proteomes" id="UP000070089"/>
    </source>
</evidence>
<dbReference type="SMART" id="SM00248">
    <property type="entry name" value="ANK"/>
    <property type="match status" value="6"/>
</dbReference>
<dbReference type="Gene3D" id="1.25.40.20">
    <property type="entry name" value="Ankyrin repeat-containing domain"/>
    <property type="match status" value="3"/>
</dbReference>
<accession>A0A132NX36</accession>
<dbReference type="Pfam" id="PF12796">
    <property type="entry name" value="Ank_2"/>
    <property type="match status" value="2"/>
</dbReference>
<reference evidence="3 4" key="1">
    <citation type="journal article" date="2015" name="Mol. Biochem. Parasitol.">
        <title>Identification of polymorphic genes for use in assemblage B genotyping assays through comparative genomics of multiple assemblage B Giardia duodenalis isolates.</title>
        <authorList>
            <person name="Wielinga C."/>
            <person name="Thompson R.C."/>
            <person name="Monis P."/>
            <person name="Ryan U."/>
        </authorList>
    </citation>
    <scope>NUCLEOTIDE SEQUENCE [LARGE SCALE GENOMIC DNA]</scope>
    <source>
        <strain evidence="3 4">BAH15c1</strain>
    </source>
</reference>
<dbReference type="PANTHER" id="PTHR24120">
    <property type="entry name" value="GH07239P"/>
    <property type="match status" value="1"/>
</dbReference>
<protein>
    <submittedName>
        <fullName evidence="3">Protein 21.1</fullName>
    </submittedName>
</protein>
<dbReference type="SUPFAM" id="SSF48403">
    <property type="entry name" value="Ankyrin repeat"/>
    <property type="match status" value="1"/>
</dbReference>
<name>A0A132NX36_GIAIN</name>
<dbReference type="InterPro" id="IPR002110">
    <property type="entry name" value="Ankyrin_rpt"/>
</dbReference>
<dbReference type="VEuPathDB" id="GiardiaDB:QR46_1374"/>
<dbReference type="Proteomes" id="UP000070089">
    <property type="component" value="Unassembled WGS sequence"/>
</dbReference>
<organism evidence="3 4">
    <name type="scientific">Giardia duodenalis assemblage B</name>
    <dbReference type="NCBI Taxonomy" id="1394984"/>
    <lineage>
        <taxon>Eukaryota</taxon>
        <taxon>Metamonada</taxon>
        <taxon>Diplomonadida</taxon>
        <taxon>Hexamitidae</taxon>
        <taxon>Giardiinae</taxon>
        <taxon>Giardia</taxon>
    </lineage>
</organism>
<feature type="repeat" description="ANK" evidence="1">
    <location>
        <begin position="268"/>
        <end position="290"/>
    </location>
</feature>
<dbReference type="EMBL" id="JXTI01000027">
    <property type="protein sequence ID" value="KWX14630.1"/>
    <property type="molecule type" value="Genomic_DNA"/>
</dbReference>
<evidence type="ECO:0000313" key="3">
    <source>
        <dbReference type="EMBL" id="KWX14630.1"/>
    </source>
</evidence>
<dbReference type="InterPro" id="IPR036770">
    <property type="entry name" value="Ankyrin_rpt-contain_sf"/>
</dbReference>
<dbReference type="AlphaFoldDB" id="A0A132NX36"/>
<evidence type="ECO:0000256" key="2">
    <source>
        <dbReference type="SAM" id="MobiDB-lite"/>
    </source>
</evidence>
<comment type="caution">
    <text evidence="3">The sequence shown here is derived from an EMBL/GenBank/DDBJ whole genome shotgun (WGS) entry which is preliminary data.</text>
</comment>
<dbReference type="PANTHER" id="PTHR24120:SF4">
    <property type="entry name" value="GH07239P"/>
    <property type="match status" value="1"/>
</dbReference>
<evidence type="ECO:0000256" key="1">
    <source>
        <dbReference type="PROSITE-ProRule" id="PRU00023"/>
    </source>
</evidence>
<dbReference type="PROSITE" id="PS50088">
    <property type="entry name" value="ANK_REPEAT"/>
    <property type="match status" value="1"/>
</dbReference>
<keyword evidence="1" id="KW-0040">ANK repeat</keyword>
<proteinExistence type="predicted"/>
<sequence length="411" mass="44776">MAPRPQHPLARVNSQTDPPVSRKDAVKSRRGALPRKACPKEPQKPPPPIPLDQIDEDGNTGLHRAVLQEQHIYISDASKHAGCRNKAQKTALHLAAEKGDFTAIGHLIMLPGEVGVRVGTSVKCGRYIMWKPTALMICALLNHNTQLVVNGDEEPKLHEALRELVKVESGKQDWSGYTALMYACIAGNTPLATELVSFEAGIQSKGGWSALMLATQLGQLSIAAKLYRREYGLQNAGGWTALMDAAVNGRLEIAHLLAPKEQGMRTKKGKTALMLAVCNGHIDIATLLLKEAGHEDSFGYSALMYAVQMSHLPLVQLLGPMEGECYAERALGLLKDTTTPEVRTRYQEAMIGNEQNPLESDICEVLLSENDTPQHSQPLSLLSDCNDPEFLPGELKCPITTSELSTELGDK</sequence>